<dbReference type="SUPFAM" id="SSF52540">
    <property type="entry name" value="P-loop containing nucleoside triphosphate hydrolases"/>
    <property type="match status" value="1"/>
</dbReference>
<dbReference type="SMART" id="SM00487">
    <property type="entry name" value="DEXDc"/>
    <property type="match status" value="1"/>
</dbReference>
<dbReference type="Pfam" id="PF13307">
    <property type="entry name" value="Helicase_C_2"/>
    <property type="match status" value="1"/>
</dbReference>
<keyword evidence="11" id="KW-0413">Isomerase</keyword>
<dbReference type="AlphaFoldDB" id="A0A444XCC3"/>
<dbReference type="InterPro" id="IPR013020">
    <property type="entry name" value="Rad3/Chl1-like"/>
</dbReference>
<dbReference type="SMART" id="SM00491">
    <property type="entry name" value="HELICc2"/>
    <property type="match status" value="1"/>
</dbReference>
<feature type="domain" description="Helicase ATP-binding" evidence="14">
    <location>
        <begin position="9"/>
        <end position="473"/>
    </location>
</feature>
<feature type="region of interest" description="Disordered" evidence="13">
    <location>
        <begin position="170"/>
        <end position="206"/>
    </location>
</feature>
<dbReference type="STRING" id="3818.A0A444XCC3"/>
<dbReference type="GO" id="GO:0051536">
    <property type="term" value="F:iron-sulfur cluster binding"/>
    <property type="evidence" value="ECO:0007669"/>
    <property type="project" value="UniProtKB-KW"/>
</dbReference>
<name>A0A444XCC3_ARAHY</name>
<keyword evidence="4" id="KW-0479">Metal-binding</keyword>
<dbReference type="GO" id="GO:0034085">
    <property type="term" value="P:establishment of sister chromatid cohesion"/>
    <property type="evidence" value="ECO:0007669"/>
    <property type="project" value="TreeGrafter"/>
</dbReference>
<evidence type="ECO:0000256" key="11">
    <source>
        <dbReference type="ARBA" id="ARBA00023235"/>
    </source>
</evidence>
<dbReference type="InterPro" id="IPR014013">
    <property type="entry name" value="Helic_SF1/SF2_ATP-bd_DinG/Rad3"/>
</dbReference>
<dbReference type="PROSITE" id="PS51193">
    <property type="entry name" value="HELICASE_ATP_BIND_2"/>
    <property type="match status" value="1"/>
</dbReference>
<sequence>MEDKEEEEEVKFSAFPFKPYSIQMEFMKALYHSLNQGGVSMLESPTGTGKTMSVICSALQWVLDQRRQQESQEACGNGDGGVGSDDDPDWLRNFVVNKDPQVKEDKVKNKKDKFRYLSGKADKKEKENKGISKDFGDVHCEHSPAENICQSSQKKIDTTDVDDKEFLLEEYESEDEGDLGSVMSKRKATKSMLNSSSEDESDDAEEEEDEKKFKVYFCSRTHSQLSQFIKELQKTIFANEMTVVSLGSRKNLCINKDVLSLGNSTRINERCLELQKKKKNEATRVKSLLGVGIFSFLARINKRELSRHYCLFNLQNIRVGAHTRRTKASSGCPMLRKHKLQHEFRNEVSERGALDIEDLANLGKTLGTCPYYGSRSMVVRADLVVLPYQSLLSKSSREALGLNLKSNIVIIDEAHNLADSLISMYDSKITLSQLENVHCHVERYFVRFRSLLGSANRRYIQTLMVLTQAFLRVLLNEKNGNLMDSYHDIEQTSEESRTSDFTMAINDFIFELNIDNINLIKLLKYIKESNIMHKVNSYGEKVANSENTSARNEIREHGEEGGCLSAFQALADILQSLTNNDSDGRIIISRSSSSSSFRKQGGYIKFVMLSGEKIFSEIVDQAHAVLLVGGTLQPIEETRERLFPWLPPNQLHFFSCGHIVPPDSIMPIAVSRGPSGRSFDFSYSSRSSLDMMRELGLLLCNLVTVVPEGIVVFFPSFDYEGKVYELWGSSGIIERITRRKRIFREPRNNMEVESVLKEYKDTICALSSVSTEANQASQSGAVLLAVVGGKISEGINLSDGMGRCVVMVGLPYASPSDIELLERIKHIEGFRNSKSIENTPFGASCDVYNGDAQGGFDILRSCSHRGREYYENLCMKAVNQSIGRAIRHINDYAAILLVDTRYASDSSKRSLSHPVNKLPQWIKDRLVSSTNNYGEVHRCTGLNLVHRALRQYNGRDLNNEKRLKNYLENPLLLLSIKLQMLLRDTIHKSKVLFRKSLRKFRSLFRGGYQKLPRSLSFNTLLCGSGNARRTHTTSDQFYNEFYDHLQYDLSRMKRFCSNSNNITNSKSKEPEIEDIVSFAKQSPQKSFHEDMPKEEKKKKKKNKGNSSQVRNKEDSTKGANVLLLAQKMRELDMVDEGDLEDVLDIEEALHYYSRLKSPVYLDIVDQFFMDMHSDLSFPQPSVSIRT</sequence>
<dbReference type="EMBL" id="SDMP01000019">
    <property type="protein sequence ID" value="RYQ87359.1"/>
    <property type="molecule type" value="Genomic_DNA"/>
</dbReference>
<feature type="region of interest" description="Disordered" evidence="13">
    <location>
        <begin position="1080"/>
        <end position="1117"/>
    </location>
</feature>
<dbReference type="InterPro" id="IPR010614">
    <property type="entry name" value="RAD3-like_helicase_DEAD"/>
</dbReference>
<evidence type="ECO:0000256" key="2">
    <source>
        <dbReference type="ARBA" id="ARBA00004123"/>
    </source>
</evidence>
<dbReference type="Pfam" id="PF06733">
    <property type="entry name" value="DEAD_2"/>
    <property type="match status" value="1"/>
</dbReference>
<dbReference type="InterPro" id="IPR014001">
    <property type="entry name" value="Helicase_ATP-bd"/>
</dbReference>
<evidence type="ECO:0000256" key="3">
    <source>
        <dbReference type="ARBA" id="ARBA00008435"/>
    </source>
</evidence>
<comment type="cofactor">
    <cofactor evidence="1">
        <name>[4Fe-4S] cluster</name>
        <dbReference type="ChEBI" id="CHEBI:49883"/>
    </cofactor>
</comment>
<protein>
    <recommendedName>
        <fullName evidence="14">Helicase ATP-binding domain-containing protein</fullName>
    </recommendedName>
</protein>
<dbReference type="GO" id="GO:0005524">
    <property type="term" value="F:ATP binding"/>
    <property type="evidence" value="ECO:0007669"/>
    <property type="project" value="UniProtKB-KW"/>
</dbReference>
<dbReference type="InterPro" id="IPR045028">
    <property type="entry name" value="DinG/Rad3-like"/>
</dbReference>
<keyword evidence="6" id="KW-0378">Hydrolase</keyword>
<dbReference type="InterPro" id="IPR006555">
    <property type="entry name" value="ATP-dep_Helicase_C"/>
</dbReference>
<keyword evidence="12" id="KW-0539">Nucleus</keyword>
<dbReference type="GO" id="GO:0003677">
    <property type="term" value="F:DNA binding"/>
    <property type="evidence" value="ECO:0007669"/>
    <property type="project" value="InterPro"/>
</dbReference>
<keyword evidence="5" id="KW-0547">Nucleotide-binding</keyword>
<dbReference type="SMART" id="SM00488">
    <property type="entry name" value="DEXDc2"/>
    <property type="match status" value="1"/>
</dbReference>
<evidence type="ECO:0000256" key="5">
    <source>
        <dbReference type="ARBA" id="ARBA00022741"/>
    </source>
</evidence>
<gene>
    <name evidence="15" type="ORF">Ahy_B09g094865</name>
</gene>
<evidence type="ECO:0000256" key="1">
    <source>
        <dbReference type="ARBA" id="ARBA00001966"/>
    </source>
</evidence>
<evidence type="ECO:0000256" key="6">
    <source>
        <dbReference type="ARBA" id="ARBA00022801"/>
    </source>
</evidence>
<dbReference type="GO" id="GO:0046872">
    <property type="term" value="F:metal ion binding"/>
    <property type="evidence" value="ECO:0007669"/>
    <property type="project" value="UniProtKB-KW"/>
</dbReference>
<keyword evidence="9" id="KW-0408">Iron</keyword>
<comment type="similarity">
    <text evidence="3">Belongs to the DEAD box helicase family. DEAH subfamily. DDX11/CHL1 sub-subfamily.</text>
</comment>
<dbReference type="PANTHER" id="PTHR11472:SF41">
    <property type="entry name" value="ATP-DEPENDENT DNA HELICASE DDX11-RELATED"/>
    <property type="match status" value="1"/>
</dbReference>
<evidence type="ECO:0000256" key="10">
    <source>
        <dbReference type="ARBA" id="ARBA00023014"/>
    </source>
</evidence>
<keyword evidence="8" id="KW-0067">ATP-binding</keyword>
<dbReference type="GO" id="GO:0005634">
    <property type="term" value="C:nucleus"/>
    <property type="evidence" value="ECO:0007669"/>
    <property type="project" value="UniProtKB-SubCell"/>
</dbReference>
<dbReference type="CDD" id="cd18788">
    <property type="entry name" value="SF2_C_XPD"/>
    <property type="match status" value="1"/>
</dbReference>
<evidence type="ECO:0000256" key="8">
    <source>
        <dbReference type="ARBA" id="ARBA00022840"/>
    </source>
</evidence>
<evidence type="ECO:0000259" key="14">
    <source>
        <dbReference type="PROSITE" id="PS51193"/>
    </source>
</evidence>
<comment type="caution">
    <text evidence="15">The sequence shown here is derived from an EMBL/GenBank/DDBJ whole genome shotgun (WGS) entry which is preliminary data.</text>
</comment>
<reference evidence="15 16" key="1">
    <citation type="submission" date="2019-01" db="EMBL/GenBank/DDBJ databases">
        <title>Sequencing of cultivated peanut Arachis hypogaea provides insights into genome evolution and oil improvement.</title>
        <authorList>
            <person name="Chen X."/>
        </authorList>
    </citation>
    <scope>NUCLEOTIDE SEQUENCE [LARGE SCALE GENOMIC DNA]</scope>
    <source>
        <strain evidence="16">cv. Fuhuasheng</strain>
        <tissue evidence="15">Leaves</tissue>
    </source>
</reference>
<evidence type="ECO:0000313" key="16">
    <source>
        <dbReference type="Proteomes" id="UP000289738"/>
    </source>
</evidence>
<feature type="region of interest" description="Disordered" evidence="13">
    <location>
        <begin position="67"/>
        <end position="90"/>
    </location>
</feature>
<evidence type="ECO:0000256" key="13">
    <source>
        <dbReference type="SAM" id="MobiDB-lite"/>
    </source>
</evidence>
<evidence type="ECO:0000313" key="15">
    <source>
        <dbReference type="EMBL" id="RYQ87359.1"/>
    </source>
</evidence>
<dbReference type="PANTHER" id="PTHR11472">
    <property type="entry name" value="DNA REPAIR DEAD HELICASE RAD3/XP-D SUBFAMILY MEMBER"/>
    <property type="match status" value="1"/>
</dbReference>
<feature type="compositionally biased region" description="Basic and acidic residues" evidence="13">
    <location>
        <begin position="1086"/>
        <end position="1095"/>
    </location>
</feature>
<proteinExistence type="inferred from homology"/>
<dbReference type="GO" id="GO:0016818">
    <property type="term" value="F:hydrolase activity, acting on acid anhydrides, in phosphorus-containing anhydrides"/>
    <property type="evidence" value="ECO:0007669"/>
    <property type="project" value="InterPro"/>
</dbReference>
<comment type="subcellular location">
    <subcellularLocation>
        <location evidence="2">Nucleus</location>
    </subcellularLocation>
</comment>
<dbReference type="Gene3D" id="3.40.50.300">
    <property type="entry name" value="P-loop containing nucleotide triphosphate hydrolases"/>
    <property type="match status" value="3"/>
</dbReference>
<keyword evidence="16" id="KW-1185">Reference proteome</keyword>
<evidence type="ECO:0000256" key="7">
    <source>
        <dbReference type="ARBA" id="ARBA00022806"/>
    </source>
</evidence>
<dbReference type="NCBIfam" id="TIGR00604">
    <property type="entry name" value="rad3"/>
    <property type="match status" value="1"/>
</dbReference>
<evidence type="ECO:0000256" key="9">
    <source>
        <dbReference type="ARBA" id="ARBA00023004"/>
    </source>
</evidence>
<accession>A0A444XCC3</accession>
<dbReference type="Proteomes" id="UP000289738">
    <property type="component" value="Chromosome B09"/>
</dbReference>
<keyword evidence="7" id="KW-0347">Helicase</keyword>
<dbReference type="GO" id="GO:0003678">
    <property type="term" value="F:DNA helicase activity"/>
    <property type="evidence" value="ECO:0007669"/>
    <property type="project" value="InterPro"/>
</dbReference>
<evidence type="ECO:0000256" key="12">
    <source>
        <dbReference type="ARBA" id="ARBA00023242"/>
    </source>
</evidence>
<dbReference type="GO" id="GO:0006139">
    <property type="term" value="P:nucleobase-containing compound metabolic process"/>
    <property type="evidence" value="ECO:0007669"/>
    <property type="project" value="InterPro"/>
</dbReference>
<evidence type="ECO:0000256" key="4">
    <source>
        <dbReference type="ARBA" id="ARBA00022723"/>
    </source>
</evidence>
<organism evidence="15 16">
    <name type="scientific">Arachis hypogaea</name>
    <name type="common">Peanut</name>
    <dbReference type="NCBI Taxonomy" id="3818"/>
    <lineage>
        <taxon>Eukaryota</taxon>
        <taxon>Viridiplantae</taxon>
        <taxon>Streptophyta</taxon>
        <taxon>Embryophyta</taxon>
        <taxon>Tracheophyta</taxon>
        <taxon>Spermatophyta</taxon>
        <taxon>Magnoliopsida</taxon>
        <taxon>eudicotyledons</taxon>
        <taxon>Gunneridae</taxon>
        <taxon>Pentapetalae</taxon>
        <taxon>rosids</taxon>
        <taxon>fabids</taxon>
        <taxon>Fabales</taxon>
        <taxon>Fabaceae</taxon>
        <taxon>Papilionoideae</taxon>
        <taxon>50 kb inversion clade</taxon>
        <taxon>dalbergioids sensu lato</taxon>
        <taxon>Dalbergieae</taxon>
        <taxon>Pterocarpus clade</taxon>
        <taxon>Arachis</taxon>
    </lineage>
</organism>
<dbReference type="InterPro" id="IPR027417">
    <property type="entry name" value="P-loop_NTPase"/>
</dbReference>
<feature type="compositionally biased region" description="Acidic residues" evidence="13">
    <location>
        <begin position="197"/>
        <end position="206"/>
    </location>
</feature>
<dbReference type="InterPro" id="IPR006554">
    <property type="entry name" value="Helicase-like_DEXD_c2"/>
</dbReference>
<keyword evidence="10" id="KW-0411">Iron-sulfur</keyword>